<keyword evidence="4" id="KW-1185">Reference proteome</keyword>
<name>A0A506U321_9HYPH</name>
<dbReference type="InterPro" id="IPR006076">
    <property type="entry name" value="FAD-dep_OxRdtase"/>
</dbReference>
<evidence type="ECO:0000259" key="2">
    <source>
        <dbReference type="Pfam" id="PF01266"/>
    </source>
</evidence>
<sequence length="422" mass="45552">MAEKAPLTSLWAETATPAFEASRLVGDHEADVAVVGGGFTGLTTALALAEGGASVVLLEAERIGFGASGRNGGQVIPGLKHDPDAIDAAFGEETTDFVGRTADTVFELIERHGIDCAPVRRGWIQGTIKNVHLAKLRTRMEEWQRRGVAARWLDAAAIEKATGSPTFVAGWHDPRAGTIQPLSYAHGLARAAEAAGARLHAESRVTDLRRNGSRWTLRCAKGSVRAESVVLATNGYTDGLWPKLKATALPANSFQIATAPLSAEELERVLPEGCPVSETRRIGNYFRFGPGNRLLMGGRGSFRDPRTSTDFKRIVGALHHFFPDLRGKKIDHHWWGRVAMTADSLPHIHRPAPGLIMALGFNGRGVALSSALGTAIGKHLLDEAHPLPLATSPIRPLPVHALHRWYGTGAITYYRLRDALDR</sequence>
<dbReference type="GO" id="GO:0005737">
    <property type="term" value="C:cytoplasm"/>
    <property type="evidence" value="ECO:0007669"/>
    <property type="project" value="TreeGrafter"/>
</dbReference>
<dbReference type="PANTHER" id="PTHR13847:SF281">
    <property type="entry name" value="FAD DEPENDENT OXIDOREDUCTASE DOMAIN-CONTAINING PROTEIN"/>
    <property type="match status" value="1"/>
</dbReference>
<evidence type="ECO:0000256" key="1">
    <source>
        <dbReference type="ARBA" id="ARBA00023002"/>
    </source>
</evidence>
<feature type="domain" description="FAD dependent oxidoreductase" evidence="2">
    <location>
        <begin position="31"/>
        <end position="375"/>
    </location>
</feature>
<keyword evidence="1" id="KW-0560">Oxidoreductase</keyword>
<protein>
    <submittedName>
        <fullName evidence="3">FAD-binding oxidoreductase</fullName>
    </submittedName>
</protein>
<organism evidence="3 4">
    <name type="scientific">Pararhizobium mangrovi</name>
    <dbReference type="NCBI Taxonomy" id="2590452"/>
    <lineage>
        <taxon>Bacteria</taxon>
        <taxon>Pseudomonadati</taxon>
        <taxon>Pseudomonadota</taxon>
        <taxon>Alphaproteobacteria</taxon>
        <taxon>Hyphomicrobiales</taxon>
        <taxon>Rhizobiaceae</taxon>
        <taxon>Rhizobium/Agrobacterium group</taxon>
        <taxon>Pararhizobium</taxon>
    </lineage>
</organism>
<reference evidence="3 4" key="1">
    <citation type="submission" date="2019-06" db="EMBL/GenBank/DDBJ databases">
        <authorList>
            <person name="Li M."/>
        </authorList>
    </citation>
    <scope>NUCLEOTIDE SEQUENCE [LARGE SCALE GENOMIC DNA]</scope>
    <source>
        <strain evidence="3 4">BGMRC6574</strain>
    </source>
</reference>
<evidence type="ECO:0000313" key="4">
    <source>
        <dbReference type="Proteomes" id="UP000320314"/>
    </source>
</evidence>
<accession>A0A506U321</accession>
<dbReference type="Proteomes" id="UP000320314">
    <property type="component" value="Unassembled WGS sequence"/>
</dbReference>
<evidence type="ECO:0000313" key="3">
    <source>
        <dbReference type="EMBL" id="TPW27424.1"/>
    </source>
</evidence>
<dbReference type="OrthoDB" id="9814969at2"/>
<proteinExistence type="predicted"/>
<comment type="caution">
    <text evidence="3">The sequence shown here is derived from an EMBL/GenBank/DDBJ whole genome shotgun (WGS) entry which is preliminary data.</text>
</comment>
<dbReference type="Gene3D" id="3.50.50.60">
    <property type="entry name" value="FAD/NAD(P)-binding domain"/>
    <property type="match status" value="1"/>
</dbReference>
<dbReference type="GO" id="GO:0016491">
    <property type="term" value="F:oxidoreductase activity"/>
    <property type="evidence" value="ECO:0007669"/>
    <property type="project" value="UniProtKB-KW"/>
</dbReference>
<dbReference type="EMBL" id="VHLH01000021">
    <property type="protein sequence ID" value="TPW27424.1"/>
    <property type="molecule type" value="Genomic_DNA"/>
</dbReference>
<dbReference type="Gene3D" id="3.30.9.10">
    <property type="entry name" value="D-Amino Acid Oxidase, subunit A, domain 2"/>
    <property type="match status" value="1"/>
</dbReference>
<dbReference type="PANTHER" id="PTHR13847">
    <property type="entry name" value="SARCOSINE DEHYDROGENASE-RELATED"/>
    <property type="match status" value="1"/>
</dbReference>
<dbReference type="RefSeq" id="WP_141167243.1">
    <property type="nucleotide sequence ID" value="NZ_VHLH01000021.1"/>
</dbReference>
<dbReference type="InterPro" id="IPR036188">
    <property type="entry name" value="FAD/NAD-bd_sf"/>
</dbReference>
<dbReference type="SUPFAM" id="SSF51905">
    <property type="entry name" value="FAD/NAD(P)-binding domain"/>
    <property type="match status" value="1"/>
</dbReference>
<gene>
    <name evidence="3" type="ORF">FJU11_11700</name>
</gene>
<dbReference type="AlphaFoldDB" id="A0A506U321"/>
<dbReference type="Pfam" id="PF01266">
    <property type="entry name" value="DAO"/>
    <property type="match status" value="1"/>
</dbReference>